<keyword evidence="2" id="KW-0560">Oxidoreductase</keyword>
<protein>
    <submittedName>
        <fullName evidence="2">3-oxoacyl-[acyl-carrier-protein] reductase FabG</fullName>
        <ecNumber evidence="2">1.1.1.100</ecNumber>
    </submittedName>
</protein>
<dbReference type="Gene3D" id="3.40.50.720">
    <property type="entry name" value="NAD(P)-binding Rossmann-like Domain"/>
    <property type="match status" value="1"/>
</dbReference>
<dbReference type="PANTHER" id="PTHR42760">
    <property type="entry name" value="SHORT-CHAIN DEHYDROGENASES/REDUCTASES FAMILY MEMBER"/>
    <property type="match status" value="1"/>
</dbReference>
<evidence type="ECO:0000256" key="1">
    <source>
        <dbReference type="ARBA" id="ARBA00006484"/>
    </source>
</evidence>
<dbReference type="SUPFAM" id="SSF51735">
    <property type="entry name" value="NAD(P)-binding Rossmann-fold domains"/>
    <property type="match status" value="1"/>
</dbReference>
<dbReference type="OrthoDB" id="248827at2"/>
<dbReference type="Proteomes" id="UP000319557">
    <property type="component" value="Chromosome"/>
</dbReference>
<dbReference type="InterPro" id="IPR036291">
    <property type="entry name" value="NAD(P)-bd_dom_sf"/>
</dbReference>
<proteinExistence type="inferred from homology"/>
<accession>A0A517LWV4</accession>
<dbReference type="EMBL" id="CP036261">
    <property type="protein sequence ID" value="QDS87101.1"/>
    <property type="molecule type" value="Genomic_DNA"/>
</dbReference>
<evidence type="ECO:0000313" key="3">
    <source>
        <dbReference type="Proteomes" id="UP000319557"/>
    </source>
</evidence>
<dbReference type="AlphaFoldDB" id="A0A517LWV4"/>
<dbReference type="Pfam" id="PF13561">
    <property type="entry name" value="adh_short_C2"/>
    <property type="match status" value="1"/>
</dbReference>
<dbReference type="RefSeq" id="WP_145343255.1">
    <property type="nucleotide sequence ID" value="NZ_CP036261.1"/>
</dbReference>
<dbReference type="InterPro" id="IPR002347">
    <property type="entry name" value="SDR_fam"/>
</dbReference>
<evidence type="ECO:0000313" key="2">
    <source>
        <dbReference type="EMBL" id="QDS87101.1"/>
    </source>
</evidence>
<gene>
    <name evidence="2" type="primary">fabG_2</name>
    <name evidence="2" type="ORF">EC9_12770</name>
</gene>
<dbReference type="EC" id="1.1.1.100" evidence="2"/>
<dbReference type="CDD" id="cd05233">
    <property type="entry name" value="SDR_c"/>
    <property type="match status" value="1"/>
</dbReference>
<comment type="similarity">
    <text evidence="1">Belongs to the short-chain dehydrogenases/reductases (SDR) family.</text>
</comment>
<keyword evidence="3" id="KW-1185">Reference proteome</keyword>
<dbReference type="KEGG" id="ruv:EC9_12770"/>
<dbReference type="GO" id="GO:0030497">
    <property type="term" value="P:fatty acid elongation"/>
    <property type="evidence" value="ECO:0007669"/>
    <property type="project" value="TreeGrafter"/>
</dbReference>
<dbReference type="GO" id="GO:0004316">
    <property type="term" value="F:3-oxoacyl-[acyl-carrier-protein] reductase (NADPH) activity"/>
    <property type="evidence" value="ECO:0007669"/>
    <property type="project" value="UniProtKB-EC"/>
</dbReference>
<sequence>MASHVEDSASLKDRTVVVTGGSSGIGRATCLHMAARDAAVVVHYRQNEAGAEETAEAIRAIGGEASIVQADLQSAADRESLVDICWQRHERIDSWVHNAGADVLTGDAAKLSFQEKLDLLWAVDVRGTTDLARRVGDRMLAQPASDLPASMLFIGWDQAPHGMEGDAGMMFAPIKAAVMALSKSMAQSLAPDVRVNCIAPGWIRTAWGEVADEAWSRRAISSSLLQRWGSPDDVAAAIAFLCSPAAAFINGQTLEVNGGWNRKP</sequence>
<dbReference type="PANTHER" id="PTHR42760:SF40">
    <property type="entry name" value="3-OXOACYL-[ACYL-CARRIER-PROTEIN] REDUCTASE, CHLOROPLASTIC"/>
    <property type="match status" value="1"/>
</dbReference>
<organism evidence="2 3">
    <name type="scientific">Rosistilla ulvae</name>
    <dbReference type="NCBI Taxonomy" id="1930277"/>
    <lineage>
        <taxon>Bacteria</taxon>
        <taxon>Pseudomonadati</taxon>
        <taxon>Planctomycetota</taxon>
        <taxon>Planctomycetia</taxon>
        <taxon>Pirellulales</taxon>
        <taxon>Pirellulaceae</taxon>
        <taxon>Rosistilla</taxon>
    </lineage>
</organism>
<dbReference type="PRINTS" id="PR00081">
    <property type="entry name" value="GDHRDH"/>
</dbReference>
<reference evidence="2 3" key="1">
    <citation type="submission" date="2019-02" db="EMBL/GenBank/DDBJ databases">
        <title>Deep-cultivation of Planctomycetes and their phenomic and genomic characterization uncovers novel biology.</title>
        <authorList>
            <person name="Wiegand S."/>
            <person name="Jogler M."/>
            <person name="Boedeker C."/>
            <person name="Pinto D."/>
            <person name="Vollmers J."/>
            <person name="Rivas-Marin E."/>
            <person name="Kohn T."/>
            <person name="Peeters S.H."/>
            <person name="Heuer A."/>
            <person name="Rast P."/>
            <person name="Oberbeckmann S."/>
            <person name="Bunk B."/>
            <person name="Jeske O."/>
            <person name="Meyerdierks A."/>
            <person name="Storesund J.E."/>
            <person name="Kallscheuer N."/>
            <person name="Luecker S."/>
            <person name="Lage O.M."/>
            <person name="Pohl T."/>
            <person name="Merkel B.J."/>
            <person name="Hornburger P."/>
            <person name="Mueller R.-W."/>
            <person name="Bruemmer F."/>
            <person name="Labrenz M."/>
            <person name="Spormann A.M."/>
            <person name="Op den Camp H."/>
            <person name="Overmann J."/>
            <person name="Amann R."/>
            <person name="Jetten M.S.M."/>
            <person name="Mascher T."/>
            <person name="Medema M.H."/>
            <person name="Devos D.P."/>
            <person name="Kaster A.-K."/>
            <person name="Ovreas L."/>
            <person name="Rohde M."/>
            <person name="Galperin M.Y."/>
            <person name="Jogler C."/>
        </authorList>
    </citation>
    <scope>NUCLEOTIDE SEQUENCE [LARGE SCALE GENOMIC DNA]</scope>
    <source>
        <strain evidence="2 3">EC9</strain>
    </source>
</reference>
<name>A0A517LWV4_9BACT</name>